<dbReference type="Pfam" id="PF03443">
    <property type="entry name" value="AA9"/>
    <property type="match status" value="1"/>
</dbReference>
<comment type="cofactor">
    <cofactor evidence="1">
        <name>Cu(2+)</name>
        <dbReference type="ChEBI" id="CHEBI:29036"/>
    </cofactor>
</comment>
<evidence type="ECO:0000256" key="5">
    <source>
        <dbReference type="ARBA" id="ARBA00022729"/>
    </source>
</evidence>
<protein>
    <recommendedName>
        <fullName evidence="15">lytic cellulose monooxygenase (C4-dehydrogenating)</fullName>
        <ecNumber evidence="15">1.14.99.56</ecNumber>
    </recommendedName>
</protein>
<keyword evidence="3" id="KW-0964">Secreted</keyword>
<reference evidence="17 18" key="1">
    <citation type="journal article" date="2020" name="ISME J.">
        <title>Uncovering the hidden diversity of litter-decomposition mechanisms in mushroom-forming fungi.</title>
        <authorList>
            <person name="Floudas D."/>
            <person name="Bentzer J."/>
            <person name="Ahren D."/>
            <person name="Johansson T."/>
            <person name="Persson P."/>
            <person name="Tunlid A."/>
        </authorList>
    </citation>
    <scope>NUCLEOTIDE SEQUENCE [LARGE SCALE GENOMIC DNA]</scope>
    <source>
        <strain evidence="17 18">CBS 661.87</strain>
    </source>
</reference>
<keyword evidence="5" id="KW-0732">Signal</keyword>
<evidence type="ECO:0000256" key="1">
    <source>
        <dbReference type="ARBA" id="ARBA00001973"/>
    </source>
</evidence>
<evidence type="ECO:0000256" key="15">
    <source>
        <dbReference type="ARBA" id="ARBA00047174"/>
    </source>
</evidence>
<evidence type="ECO:0000256" key="10">
    <source>
        <dbReference type="ARBA" id="ARBA00023157"/>
    </source>
</evidence>
<comment type="catalytic activity">
    <reaction evidence="14">
        <text>[(1-&gt;4)-beta-D-glucosyl]n+m + reduced acceptor + O2 = 4-dehydro-beta-D-glucosyl-[(1-&gt;4)-beta-D-glucosyl]n-1 + [(1-&gt;4)-beta-D-glucosyl]m + acceptor + H2O.</text>
        <dbReference type="EC" id="1.14.99.56"/>
    </reaction>
</comment>
<keyword evidence="9" id="KW-0503">Monooxygenase</keyword>
<comment type="similarity">
    <text evidence="13">Belongs to the polysaccharide monooxygenase AA9 family.</text>
</comment>
<evidence type="ECO:0000256" key="6">
    <source>
        <dbReference type="ARBA" id="ARBA00023001"/>
    </source>
</evidence>
<dbReference type="GO" id="GO:0005576">
    <property type="term" value="C:extracellular region"/>
    <property type="evidence" value="ECO:0007669"/>
    <property type="project" value="UniProtKB-SubCell"/>
</dbReference>
<evidence type="ECO:0000256" key="11">
    <source>
        <dbReference type="ARBA" id="ARBA00023277"/>
    </source>
</evidence>
<dbReference type="PANTHER" id="PTHR33353:SF10">
    <property type="entry name" value="ENDO-BETA-1,4-GLUCANASE D"/>
    <property type="match status" value="1"/>
</dbReference>
<keyword evidence="18" id="KW-1185">Reference proteome</keyword>
<evidence type="ECO:0000313" key="17">
    <source>
        <dbReference type="EMBL" id="KAF5384183.1"/>
    </source>
</evidence>
<dbReference type="Proteomes" id="UP000565441">
    <property type="component" value="Unassembled WGS sequence"/>
</dbReference>
<comment type="subcellular location">
    <subcellularLocation>
        <location evidence="2">Secreted</location>
    </subcellularLocation>
</comment>
<dbReference type="PANTHER" id="PTHR33353">
    <property type="entry name" value="PUTATIVE (AFU_ORTHOLOGUE AFUA_1G12560)-RELATED"/>
    <property type="match status" value="1"/>
</dbReference>
<dbReference type="EC" id="1.14.99.56" evidence="15"/>
<keyword evidence="10" id="KW-1015">Disulfide bond</keyword>
<evidence type="ECO:0000256" key="4">
    <source>
        <dbReference type="ARBA" id="ARBA00022723"/>
    </source>
</evidence>
<evidence type="ECO:0000256" key="12">
    <source>
        <dbReference type="ARBA" id="ARBA00023326"/>
    </source>
</evidence>
<feature type="domain" description="Auxiliary Activity family 9 catalytic" evidence="16">
    <location>
        <begin position="34"/>
        <end position="238"/>
    </location>
</feature>
<dbReference type="CDD" id="cd21175">
    <property type="entry name" value="LPMO_AA9"/>
    <property type="match status" value="1"/>
</dbReference>
<dbReference type="Gene3D" id="2.70.50.70">
    <property type="match status" value="1"/>
</dbReference>
<dbReference type="GO" id="GO:0046872">
    <property type="term" value="F:metal ion binding"/>
    <property type="evidence" value="ECO:0007669"/>
    <property type="project" value="UniProtKB-KW"/>
</dbReference>
<dbReference type="OrthoDB" id="3496539at2759"/>
<dbReference type="GO" id="GO:0004497">
    <property type="term" value="F:monooxygenase activity"/>
    <property type="evidence" value="ECO:0007669"/>
    <property type="project" value="UniProtKB-KW"/>
</dbReference>
<accession>A0A8H5HIX4</accession>
<keyword evidence="6" id="KW-0136">Cellulose degradation</keyword>
<dbReference type="InterPro" id="IPR049892">
    <property type="entry name" value="AA9"/>
</dbReference>
<evidence type="ECO:0000256" key="13">
    <source>
        <dbReference type="ARBA" id="ARBA00044502"/>
    </source>
</evidence>
<dbReference type="GO" id="GO:0030245">
    <property type="term" value="P:cellulose catabolic process"/>
    <property type="evidence" value="ECO:0007669"/>
    <property type="project" value="UniProtKB-KW"/>
</dbReference>
<evidence type="ECO:0000256" key="14">
    <source>
        <dbReference type="ARBA" id="ARBA00045077"/>
    </source>
</evidence>
<keyword evidence="12" id="KW-0624">Polysaccharide degradation</keyword>
<keyword evidence="11" id="KW-0119">Carbohydrate metabolism</keyword>
<evidence type="ECO:0000313" key="18">
    <source>
        <dbReference type="Proteomes" id="UP000565441"/>
    </source>
</evidence>
<name>A0A8H5HIX4_9AGAR</name>
<gene>
    <name evidence="17" type="ORF">D9615_003149</name>
</gene>
<evidence type="ECO:0000259" key="16">
    <source>
        <dbReference type="Pfam" id="PF03443"/>
    </source>
</evidence>
<keyword evidence="8" id="KW-0186">Copper</keyword>
<dbReference type="EMBL" id="JAACJP010000005">
    <property type="protein sequence ID" value="KAF5384183.1"/>
    <property type="molecule type" value="Genomic_DNA"/>
</dbReference>
<evidence type="ECO:0000256" key="3">
    <source>
        <dbReference type="ARBA" id="ARBA00022525"/>
    </source>
</evidence>
<keyword evidence="7" id="KW-0560">Oxidoreductase</keyword>
<dbReference type="InterPro" id="IPR005103">
    <property type="entry name" value="AA9_LPMO"/>
</dbReference>
<sequence length="247" mass="26717">MTIRNSSYLNRTLAPEMRLLASLVLSLGTIASAHYIFPSLVANGVATSEWTNVRRTNNYYSREPVTNVKSIDFRCYTSEAGATASTIDVAAGSQLGIQANGPMYHAGVVNVYMAKAPGDVSTWDGSGNVWFKKSSSGTPDFRFYRWRKIHHLPCIEHSITFTVPKSLPSGQYLVRMESIALHDSAFVGGAQFYIACGQINVTGGGSGSPGPLVAIPGVYSGTEPGILIDIYYPIPTTYVQPGPVVWR</sequence>
<evidence type="ECO:0000256" key="2">
    <source>
        <dbReference type="ARBA" id="ARBA00004613"/>
    </source>
</evidence>
<organism evidence="17 18">
    <name type="scientific">Tricholomella constricta</name>
    <dbReference type="NCBI Taxonomy" id="117010"/>
    <lineage>
        <taxon>Eukaryota</taxon>
        <taxon>Fungi</taxon>
        <taxon>Dikarya</taxon>
        <taxon>Basidiomycota</taxon>
        <taxon>Agaricomycotina</taxon>
        <taxon>Agaricomycetes</taxon>
        <taxon>Agaricomycetidae</taxon>
        <taxon>Agaricales</taxon>
        <taxon>Tricholomatineae</taxon>
        <taxon>Lyophyllaceae</taxon>
        <taxon>Tricholomella</taxon>
    </lineage>
</organism>
<evidence type="ECO:0000256" key="9">
    <source>
        <dbReference type="ARBA" id="ARBA00023033"/>
    </source>
</evidence>
<comment type="caution">
    <text evidence="17">The sequence shown here is derived from an EMBL/GenBank/DDBJ whole genome shotgun (WGS) entry which is preliminary data.</text>
</comment>
<proteinExistence type="inferred from homology"/>
<dbReference type="AlphaFoldDB" id="A0A8H5HIX4"/>
<evidence type="ECO:0000256" key="8">
    <source>
        <dbReference type="ARBA" id="ARBA00023008"/>
    </source>
</evidence>
<keyword evidence="4" id="KW-0479">Metal-binding</keyword>
<evidence type="ECO:0000256" key="7">
    <source>
        <dbReference type="ARBA" id="ARBA00023002"/>
    </source>
</evidence>